<dbReference type="AlphaFoldDB" id="V5IM82"/>
<feature type="compositionally biased region" description="Low complexity" evidence="1">
    <location>
        <begin position="525"/>
        <end position="537"/>
    </location>
</feature>
<proteinExistence type="predicted"/>
<dbReference type="HOGENOM" id="CLU_451328_0_0_1"/>
<feature type="compositionally biased region" description="Polar residues" evidence="1">
    <location>
        <begin position="173"/>
        <end position="211"/>
    </location>
</feature>
<accession>V5IM82</accession>
<dbReference type="OrthoDB" id="2530523at2759"/>
<feature type="compositionally biased region" description="Low complexity" evidence="1">
    <location>
        <begin position="212"/>
        <end position="223"/>
    </location>
</feature>
<dbReference type="InParanoid" id="V5IM82"/>
<dbReference type="OMA" id="PPCPAYL"/>
<dbReference type="RefSeq" id="XP_011394179.1">
    <property type="nucleotide sequence ID" value="XM_011395877.1"/>
</dbReference>
<dbReference type="EMBL" id="CM002239">
    <property type="protein sequence ID" value="ESA42903.1"/>
    <property type="molecule type" value="Genomic_DNA"/>
</dbReference>
<evidence type="ECO:0000256" key="1">
    <source>
        <dbReference type="SAM" id="MobiDB-lite"/>
    </source>
</evidence>
<feature type="region of interest" description="Disordered" evidence="1">
    <location>
        <begin position="313"/>
        <end position="334"/>
    </location>
</feature>
<feature type="region of interest" description="Disordered" evidence="1">
    <location>
        <begin position="436"/>
        <end position="500"/>
    </location>
</feature>
<dbReference type="PaxDb" id="5141-EFNCRP00000006079"/>
<organism evidence="2 3">
    <name type="scientific">Neurospora crassa (strain ATCC 24698 / 74-OR23-1A / CBS 708.71 / DSM 1257 / FGSC 987)</name>
    <dbReference type="NCBI Taxonomy" id="367110"/>
    <lineage>
        <taxon>Eukaryota</taxon>
        <taxon>Fungi</taxon>
        <taxon>Dikarya</taxon>
        <taxon>Ascomycota</taxon>
        <taxon>Pezizomycotina</taxon>
        <taxon>Sordariomycetes</taxon>
        <taxon>Sordariomycetidae</taxon>
        <taxon>Sordariales</taxon>
        <taxon>Sordariaceae</taxon>
        <taxon>Neurospora</taxon>
    </lineage>
</organism>
<feature type="region of interest" description="Disordered" evidence="1">
    <location>
        <begin position="1"/>
        <end position="111"/>
    </location>
</feature>
<feature type="compositionally biased region" description="Polar residues" evidence="1">
    <location>
        <begin position="229"/>
        <end position="265"/>
    </location>
</feature>
<name>V5IM82_NEUCR</name>
<protein>
    <submittedName>
        <fullName evidence="2">Uncharacterized protein</fullName>
    </submittedName>
</protein>
<evidence type="ECO:0000313" key="3">
    <source>
        <dbReference type="Proteomes" id="UP000001805"/>
    </source>
</evidence>
<feature type="compositionally biased region" description="Polar residues" evidence="1">
    <location>
        <begin position="555"/>
        <end position="572"/>
    </location>
</feature>
<gene>
    <name evidence="2" type="ORF">NCU06363</name>
</gene>
<evidence type="ECO:0000313" key="2">
    <source>
        <dbReference type="EMBL" id="ESA42903.1"/>
    </source>
</evidence>
<dbReference type="VEuPathDB" id="FungiDB:NCU06363"/>
<feature type="compositionally biased region" description="Low complexity" evidence="1">
    <location>
        <begin position="90"/>
        <end position="99"/>
    </location>
</feature>
<reference evidence="2 3" key="1">
    <citation type="journal article" date="2003" name="Nature">
        <title>The genome sequence of the filamentous fungus Neurospora crassa.</title>
        <authorList>
            <person name="Galagan J.E."/>
            <person name="Calvo S.E."/>
            <person name="Borkovich K.A."/>
            <person name="Selker E.U."/>
            <person name="Read N.D."/>
            <person name="Jaffe D."/>
            <person name="FitzHugh W."/>
            <person name="Ma L.J."/>
            <person name="Smirnov S."/>
            <person name="Purcell S."/>
            <person name="Rehman B."/>
            <person name="Elkins T."/>
            <person name="Engels R."/>
            <person name="Wang S."/>
            <person name="Nielsen C.B."/>
            <person name="Butler J."/>
            <person name="Endrizzi M."/>
            <person name="Qui D."/>
            <person name="Ianakiev P."/>
            <person name="Bell-Pedersen D."/>
            <person name="Nelson M.A."/>
            <person name="Werner-Washburne M."/>
            <person name="Selitrennikoff C.P."/>
            <person name="Kinsey J.A."/>
            <person name="Braun E.L."/>
            <person name="Zelter A."/>
            <person name="Schulte U."/>
            <person name="Kothe G.O."/>
            <person name="Jedd G."/>
            <person name="Mewes W."/>
            <person name="Staben C."/>
            <person name="Marcotte E."/>
            <person name="Greenberg D."/>
            <person name="Roy A."/>
            <person name="Foley K."/>
            <person name="Naylor J."/>
            <person name="Stange-Thomann N."/>
            <person name="Barrett R."/>
            <person name="Gnerre S."/>
            <person name="Kamal M."/>
            <person name="Kamvysselis M."/>
            <person name="Mauceli E."/>
            <person name="Bielke C."/>
            <person name="Rudd S."/>
            <person name="Frishman D."/>
            <person name="Krystofova S."/>
            <person name="Rasmussen C."/>
            <person name="Metzenberg R.L."/>
            <person name="Perkins D.D."/>
            <person name="Kroken S."/>
            <person name="Cogoni C."/>
            <person name="Macino G."/>
            <person name="Catcheside D."/>
            <person name="Li W."/>
            <person name="Pratt R.J."/>
            <person name="Osmani S.A."/>
            <person name="DeSouza C.P."/>
            <person name="Glass L."/>
            <person name="Orbach M.J."/>
            <person name="Berglund J.A."/>
            <person name="Voelker R."/>
            <person name="Yarden O."/>
            <person name="Plamann M."/>
            <person name="Seiler S."/>
            <person name="Dunlap J."/>
            <person name="Radford A."/>
            <person name="Aramayo R."/>
            <person name="Natvig D.O."/>
            <person name="Alex L.A."/>
            <person name="Mannhaupt G."/>
            <person name="Ebbole D.J."/>
            <person name="Freitag M."/>
            <person name="Paulsen I."/>
            <person name="Sachs M.S."/>
            <person name="Lander E.S."/>
            <person name="Nusbaum C."/>
            <person name="Birren B."/>
        </authorList>
    </citation>
    <scope>NUCLEOTIDE SEQUENCE [LARGE SCALE GENOMIC DNA]</scope>
    <source>
        <strain evidence="3">ATCC 24698 / 74-OR23-1A / CBS 708.71 / DSM 1257 / FGSC 987</strain>
    </source>
</reference>
<feature type="compositionally biased region" description="Low complexity" evidence="1">
    <location>
        <begin position="464"/>
        <end position="500"/>
    </location>
</feature>
<keyword evidence="3" id="KW-1185">Reference proteome</keyword>
<feature type="compositionally biased region" description="Low complexity" evidence="1">
    <location>
        <begin position="9"/>
        <end position="77"/>
    </location>
</feature>
<dbReference type="KEGG" id="ncr:NCU06363"/>
<sequence length="605" mass="65400">MYQPQYGYNPNPAAGAGAGNSAPQAPHLQPSPSRGPSPSQQQHHQQMVYNSQQQQPGQQHHPGQQQPQQQQQQQQQQFHMGSQAGGSHFPAAAAPSPGMMGTGAGPAGMMQNSAMPHTMATTNGQMAFQAPYTSAPYVAAVPSPVAPQPHLPANYMMSASMPHYPMNAALSQQQPMMQRIHPSQQNAANMSTSTPQRSANPASQGTPNNAMPSQQPGTYSTTQGQGGSANHTPTTTQPQSGSAGGTPQTPTFPSTGGQGQVNGTPIHSAPPSPATRSRETERFAVLLEINHELLYELACLHISRLEIKREKELAGESGEQQQNGGMSLSEEEKLTEQDYQQCLVRARTNMGFMGSLSQPGKQPNVHPYPAYLTPPPLHLNLRIRVAQNTFAEDSAGDAPPDPNTDRAERHEIMTDLYKKLQSLYPGVDYKNEPIWRAGTNPLTGPSGLSGPGSMPGGNPDQLSQQQHQQQHQQQQGQQQQGQQQNLQQQPGQQQQQPGQQLNYQQMMMLKQQQYREQMHQKQLQIQQQIQQQQQNGQLAGGGVGSNHGSPAPSGQLLQQGMKTPQMTPQMSNAIPPGMATQHQQPQGQQSQQDTQQSQPGTSGPP</sequence>
<dbReference type="Proteomes" id="UP000001805">
    <property type="component" value="Chromosome 4, Linkage Group IV"/>
</dbReference>
<feature type="region of interest" description="Disordered" evidence="1">
    <location>
        <begin position="173"/>
        <end position="277"/>
    </location>
</feature>
<feature type="region of interest" description="Disordered" evidence="1">
    <location>
        <begin position="525"/>
        <end position="605"/>
    </location>
</feature>
<feature type="compositionally biased region" description="Low complexity" evidence="1">
    <location>
        <begin position="580"/>
        <end position="605"/>
    </location>
</feature>
<dbReference type="STRING" id="367110.V5IM82"/>
<dbReference type="GeneID" id="3878545"/>